<keyword evidence="3" id="KW-1185">Reference proteome</keyword>
<dbReference type="Proteomes" id="UP000027632">
    <property type="component" value="Unassembled WGS sequence"/>
</dbReference>
<proteinExistence type="predicted"/>
<gene>
    <name evidence="2" type="ORF">DJ64_22120</name>
</gene>
<evidence type="ECO:0000313" key="3">
    <source>
        <dbReference type="Proteomes" id="UP000027632"/>
    </source>
</evidence>
<evidence type="ECO:0000256" key="1">
    <source>
        <dbReference type="SAM" id="MobiDB-lite"/>
    </source>
</evidence>
<feature type="region of interest" description="Disordered" evidence="1">
    <location>
        <begin position="1"/>
        <end position="61"/>
    </location>
</feature>
<feature type="compositionally biased region" description="Basic and acidic residues" evidence="1">
    <location>
        <begin position="17"/>
        <end position="42"/>
    </location>
</feature>
<dbReference type="EMBL" id="JJMG01000229">
    <property type="protein sequence ID" value="KEG38431.1"/>
    <property type="molecule type" value="Genomic_DNA"/>
</dbReference>
<dbReference type="RefSeq" id="WP_033275284.1">
    <property type="nucleotide sequence ID" value="NZ_KL503830.1"/>
</dbReference>
<reference evidence="2 3" key="1">
    <citation type="submission" date="2014-04" db="EMBL/GenBank/DDBJ databases">
        <title>Draft genome sequence of the novel Streptomyces griseorubens JSD-1 playing a role in carbon and nitrogen cycle.</title>
        <authorList>
            <consortium name="Shanghai Jiao Tong University"/>
            <person name="Feng H."/>
            <person name="Sun Y."/>
            <person name="Zhi Y."/>
            <person name="Mao L."/>
            <person name="Luo Y."/>
            <person name="Wei X."/>
            <person name="Zhou P."/>
        </authorList>
    </citation>
    <scope>NUCLEOTIDE SEQUENCE [LARGE SCALE GENOMIC DNA]</scope>
    <source>
        <strain evidence="2 3">JSD-1</strain>
    </source>
</reference>
<evidence type="ECO:0000313" key="2">
    <source>
        <dbReference type="EMBL" id="KEG38431.1"/>
    </source>
</evidence>
<accession>A0ABR4SUF8</accession>
<comment type="caution">
    <text evidence="2">The sequence shown here is derived from an EMBL/GenBank/DDBJ whole genome shotgun (WGS) entry which is preliminary data.</text>
</comment>
<name>A0ABR4SUF8_9ACTN</name>
<sequence length="61" mass="6780">MSEHDDTPKASESALDEVLREVEEAERRTQESDEDRGHHGEAGDAITPNTRAQEESEGEQS</sequence>
<dbReference type="GeneID" id="97447599"/>
<protein>
    <submittedName>
        <fullName evidence="2">Uncharacterized protein</fullName>
    </submittedName>
</protein>
<organism evidence="2 3">
    <name type="scientific">Streptomyces griseorubens</name>
    <dbReference type="NCBI Taxonomy" id="66897"/>
    <lineage>
        <taxon>Bacteria</taxon>
        <taxon>Bacillati</taxon>
        <taxon>Actinomycetota</taxon>
        <taxon>Actinomycetes</taxon>
        <taxon>Kitasatosporales</taxon>
        <taxon>Streptomycetaceae</taxon>
        <taxon>Streptomyces</taxon>
        <taxon>Streptomyces althioticus group</taxon>
    </lineage>
</organism>